<reference evidence="4" key="1">
    <citation type="journal article" date="2014" name="Front. Microbiol.">
        <title>High frequency of phylogenetically diverse reductive dehalogenase-homologous genes in deep subseafloor sedimentary metagenomes.</title>
        <authorList>
            <person name="Kawai M."/>
            <person name="Futagami T."/>
            <person name="Toyoda A."/>
            <person name="Takaki Y."/>
            <person name="Nishi S."/>
            <person name="Hori S."/>
            <person name="Arai W."/>
            <person name="Tsubouchi T."/>
            <person name="Morono Y."/>
            <person name="Uchiyama I."/>
            <person name="Ito T."/>
            <person name="Fujiyama A."/>
            <person name="Inagaki F."/>
            <person name="Takami H."/>
        </authorList>
    </citation>
    <scope>NUCLEOTIDE SEQUENCE</scope>
    <source>
        <strain evidence="4">Expedition CK06-06</strain>
    </source>
</reference>
<gene>
    <name evidence="4" type="ORF">S03H2_11762</name>
</gene>
<dbReference type="InterPro" id="IPR003726">
    <property type="entry name" value="HCY_dom"/>
</dbReference>
<name>X1FED6_9ZZZZ</name>
<evidence type="ECO:0000259" key="3">
    <source>
        <dbReference type="PROSITE" id="PS50970"/>
    </source>
</evidence>
<dbReference type="InterPro" id="IPR036589">
    <property type="entry name" value="HCY_dom_sf"/>
</dbReference>
<keyword evidence="2" id="KW-0808">Transferase</keyword>
<dbReference type="EMBL" id="BARU01005991">
    <property type="protein sequence ID" value="GAH43951.1"/>
    <property type="molecule type" value="Genomic_DNA"/>
</dbReference>
<proteinExistence type="predicted"/>
<dbReference type="GO" id="GO:0032259">
    <property type="term" value="P:methylation"/>
    <property type="evidence" value="ECO:0007669"/>
    <property type="project" value="UniProtKB-KW"/>
</dbReference>
<dbReference type="Pfam" id="PF02574">
    <property type="entry name" value="S-methyl_trans"/>
    <property type="match status" value="1"/>
</dbReference>
<dbReference type="GO" id="GO:0008168">
    <property type="term" value="F:methyltransferase activity"/>
    <property type="evidence" value="ECO:0007669"/>
    <property type="project" value="UniProtKB-KW"/>
</dbReference>
<protein>
    <recommendedName>
        <fullName evidence="3">Hcy-binding domain-containing protein</fullName>
    </recommendedName>
</protein>
<keyword evidence="1" id="KW-0489">Methyltransferase</keyword>
<dbReference type="PROSITE" id="PS50970">
    <property type="entry name" value="HCY"/>
    <property type="match status" value="1"/>
</dbReference>
<organism evidence="4">
    <name type="scientific">marine sediment metagenome</name>
    <dbReference type="NCBI Taxonomy" id="412755"/>
    <lineage>
        <taxon>unclassified sequences</taxon>
        <taxon>metagenomes</taxon>
        <taxon>ecological metagenomes</taxon>
    </lineage>
</organism>
<comment type="caution">
    <text evidence="4">The sequence shown here is derived from an EMBL/GenBank/DDBJ whole genome shotgun (WGS) entry which is preliminary data.</text>
</comment>
<dbReference type="Gene3D" id="3.20.20.330">
    <property type="entry name" value="Homocysteine-binding-like domain"/>
    <property type="match status" value="1"/>
</dbReference>
<evidence type="ECO:0000313" key="4">
    <source>
        <dbReference type="EMBL" id="GAH43951.1"/>
    </source>
</evidence>
<evidence type="ECO:0000256" key="2">
    <source>
        <dbReference type="ARBA" id="ARBA00022679"/>
    </source>
</evidence>
<dbReference type="AlphaFoldDB" id="X1FED6"/>
<dbReference type="PANTHER" id="PTHR11103:SF18">
    <property type="entry name" value="SLR1189 PROTEIN"/>
    <property type="match status" value="1"/>
</dbReference>
<dbReference type="SUPFAM" id="SSF82282">
    <property type="entry name" value="Homocysteine S-methyltransferase"/>
    <property type="match status" value="1"/>
</dbReference>
<sequence length="141" mass="14596">IAIEAAKSISKLPVFASMAFDSIGEDFKTMMGVDVETAVSKIVSLGVDAVGFNCGKMSLESYIRLAAKYASAAHDSEQDVVLLAEPNAGLPELVEGQAIYKVPPADFAAAVEKIHSVGVSIIGGCCGTGPEHIEAAAKKLK</sequence>
<accession>X1FED6</accession>
<feature type="domain" description="Hcy-binding" evidence="3">
    <location>
        <begin position="1"/>
        <end position="140"/>
    </location>
</feature>
<dbReference type="PANTHER" id="PTHR11103">
    <property type="entry name" value="SLR1189 PROTEIN"/>
    <property type="match status" value="1"/>
</dbReference>
<evidence type="ECO:0000256" key="1">
    <source>
        <dbReference type="ARBA" id="ARBA00022603"/>
    </source>
</evidence>
<feature type="non-terminal residue" evidence="4">
    <location>
        <position position="1"/>
    </location>
</feature>